<evidence type="ECO:0000313" key="7">
    <source>
        <dbReference type="EMBL" id="CAH3025057.1"/>
    </source>
</evidence>
<feature type="compositionally biased region" description="Polar residues" evidence="5">
    <location>
        <begin position="85"/>
        <end position="98"/>
    </location>
</feature>
<keyword evidence="8" id="KW-1185">Reference proteome</keyword>
<accession>A0ABN8M6H1</accession>
<proteinExistence type="predicted"/>
<gene>
    <name evidence="7" type="ORF">PEVE_00024917</name>
</gene>
<dbReference type="PROSITE" id="PS00028">
    <property type="entry name" value="ZINC_FINGER_C2H2_1"/>
    <property type="match status" value="4"/>
</dbReference>
<keyword evidence="2 4" id="KW-0863">Zinc-finger</keyword>
<feature type="domain" description="C2H2-type" evidence="6">
    <location>
        <begin position="301"/>
        <end position="328"/>
    </location>
</feature>
<comment type="caution">
    <text evidence="7">The sequence shown here is derived from an EMBL/GenBank/DDBJ whole genome shotgun (WGS) entry which is preliminary data.</text>
</comment>
<dbReference type="EMBL" id="CALNXI010000334">
    <property type="protein sequence ID" value="CAH3025057.1"/>
    <property type="molecule type" value="Genomic_DNA"/>
</dbReference>
<protein>
    <recommendedName>
        <fullName evidence="6">C2H2-type domain-containing protein</fullName>
    </recommendedName>
</protein>
<dbReference type="PANTHER" id="PTHR23235">
    <property type="entry name" value="KRUEPPEL-LIKE TRANSCRIPTION FACTOR"/>
    <property type="match status" value="1"/>
</dbReference>
<evidence type="ECO:0000256" key="4">
    <source>
        <dbReference type="PROSITE-ProRule" id="PRU00042"/>
    </source>
</evidence>
<name>A0ABN8M6H1_9CNID</name>
<dbReference type="PANTHER" id="PTHR23235:SF120">
    <property type="entry name" value="KRUPPEL-LIKE FACTOR 15"/>
    <property type="match status" value="1"/>
</dbReference>
<evidence type="ECO:0000256" key="1">
    <source>
        <dbReference type="ARBA" id="ARBA00022723"/>
    </source>
</evidence>
<evidence type="ECO:0000259" key="6">
    <source>
        <dbReference type="PROSITE" id="PS50157"/>
    </source>
</evidence>
<dbReference type="Pfam" id="PF00096">
    <property type="entry name" value="zf-C2H2"/>
    <property type="match status" value="4"/>
</dbReference>
<evidence type="ECO:0000256" key="2">
    <source>
        <dbReference type="ARBA" id="ARBA00022771"/>
    </source>
</evidence>
<organism evidence="7 8">
    <name type="scientific">Porites evermanni</name>
    <dbReference type="NCBI Taxonomy" id="104178"/>
    <lineage>
        <taxon>Eukaryota</taxon>
        <taxon>Metazoa</taxon>
        <taxon>Cnidaria</taxon>
        <taxon>Anthozoa</taxon>
        <taxon>Hexacorallia</taxon>
        <taxon>Scleractinia</taxon>
        <taxon>Fungiina</taxon>
        <taxon>Poritidae</taxon>
        <taxon>Porites</taxon>
    </lineage>
</organism>
<sequence length="390" mass="44516">MATIHKRNWMEEGENKTPDKLTLFSSELNRRKRKSQSTSSAFSLRHKPTVDFKRAALVIVCHYQGSDRNRKTTYNMPRSFLVRGRQSSSGPTEKSSNTSKDKISENKTENSCADKSAASSTPAYTTEPSLVHDSIFTHTPNTKESQHIRLPTLVRRAGPELFDSKLQFGFPKITFPMTPPSPFVFRPVPRYGSITYPFGCPNFTGNPTGMNFNHVVHQSSFIPRPYPPEAFIPTGGPPSYRVPTSFNDLEGRETKNCDETAPNDSITLKTKVYKCLECGKEFKRPSSLSTHKLIHSDHKPYSCSYCGKNFLRKSDMKKHTLMHTGVKPFQCKQCGKVFSQSSNMLTHMRRHTGIKPFPCKICGRRFYRKVDVRRHTMRHEYRTSIDEENA</sequence>
<dbReference type="Gene3D" id="3.30.160.60">
    <property type="entry name" value="Classic Zinc Finger"/>
    <property type="match status" value="4"/>
</dbReference>
<reference evidence="7 8" key="1">
    <citation type="submission" date="2022-05" db="EMBL/GenBank/DDBJ databases">
        <authorList>
            <consortium name="Genoscope - CEA"/>
            <person name="William W."/>
        </authorList>
    </citation>
    <scope>NUCLEOTIDE SEQUENCE [LARGE SCALE GENOMIC DNA]</scope>
</reference>
<feature type="region of interest" description="Disordered" evidence="5">
    <location>
        <begin position="68"/>
        <end position="125"/>
    </location>
</feature>
<dbReference type="SUPFAM" id="SSF57667">
    <property type="entry name" value="beta-beta-alpha zinc fingers"/>
    <property type="match status" value="2"/>
</dbReference>
<dbReference type="SMART" id="SM00355">
    <property type="entry name" value="ZnF_C2H2"/>
    <property type="match status" value="4"/>
</dbReference>
<dbReference type="InterPro" id="IPR036236">
    <property type="entry name" value="Znf_C2H2_sf"/>
</dbReference>
<evidence type="ECO:0000313" key="8">
    <source>
        <dbReference type="Proteomes" id="UP001159427"/>
    </source>
</evidence>
<dbReference type="Proteomes" id="UP001159427">
    <property type="component" value="Unassembled WGS sequence"/>
</dbReference>
<feature type="domain" description="C2H2-type" evidence="6">
    <location>
        <begin position="357"/>
        <end position="384"/>
    </location>
</feature>
<feature type="compositionally biased region" description="Basic and acidic residues" evidence="5">
    <location>
        <begin position="99"/>
        <end position="108"/>
    </location>
</feature>
<feature type="domain" description="C2H2-type" evidence="6">
    <location>
        <begin position="273"/>
        <end position="300"/>
    </location>
</feature>
<evidence type="ECO:0000256" key="3">
    <source>
        <dbReference type="ARBA" id="ARBA00022833"/>
    </source>
</evidence>
<feature type="compositionally biased region" description="Polar residues" evidence="5">
    <location>
        <begin position="109"/>
        <end position="125"/>
    </location>
</feature>
<dbReference type="PROSITE" id="PS50157">
    <property type="entry name" value="ZINC_FINGER_C2H2_2"/>
    <property type="match status" value="4"/>
</dbReference>
<evidence type="ECO:0000256" key="5">
    <source>
        <dbReference type="SAM" id="MobiDB-lite"/>
    </source>
</evidence>
<keyword evidence="1" id="KW-0479">Metal-binding</keyword>
<keyword evidence="3" id="KW-0862">Zinc</keyword>
<feature type="domain" description="C2H2-type" evidence="6">
    <location>
        <begin position="329"/>
        <end position="356"/>
    </location>
</feature>
<dbReference type="InterPro" id="IPR013087">
    <property type="entry name" value="Znf_C2H2_type"/>
</dbReference>